<dbReference type="EMBL" id="SSTG01000215">
    <property type="protein sequence ID" value="THG42645.1"/>
    <property type="molecule type" value="Genomic_DNA"/>
</dbReference>
<gene>
    <name evidence="1" type="ORF">E5990_10770</name>
</gene>
<name>A0AC61S342_9BACT</name>
<comment type="caution">
    <text evidence="1">The sequence shown here is derived from an EMBL/GenBank/DDBJ whole genome shotgun (WGS) entry which is preliminary data.</text>
</comment>
<organism evidence="1 2">
    <name type="scientific">Muribaculum caecicola</name>
    <dbReference type="NCBI Taxonomy" id="3038144"/>
    <lineage>
        <taxon>Bacteria</taxon>
        <taxon>Pseudomonadati</taxon>
        <taxon>Bacteroidota</taxon>
        <taxon>Bacteroidia</taxon>
        <taxon>Bacteroidales</taxon>
        <taxon>Muribaculaceae</taxon>
        <taxon>Muribaculum</taxon>
    </lineage>
</organism>
<keyword evidence="2" id="KW-1185">Reference proteome</keyword>
<dbReference type="Proteomes" id="UP000305401">
    <property type="component" value="Unassembled WGS sequence"/>
</dbReference>
<evidence type="ECO:0000313" key="2">
    <source>
        <dbReference type="Proteomes" id="UP000305401"/>
    </source>
</evidence>
<protein>
    <submittedName>
        <fullName evidence="1">PorT family protein</fullName>
    </submittedName>
</protein>
<proteinExistence type="predicted"/>
<accession>A0AC61S342</accession>
<sequence>MKRLYFAPLIILACFITVHAENRYYKTGPDSTVKAVSYFSIHAGYHLSVPGNVDSNGMKLICFDPVYGLEIGGSYHMPINRNFYFEPGISLYYRRIQTLSDFYNRYMTDGHIGQFGAIIPAHIGWAYRANPGFGFIRTGPELDIGLYGKEVARFENGWGEKTNKNCYDSLSRVNVLWNFGIGLTNRRFVFGIDYAIGMTNFVRKYNYKAHNYIIKIYIGLSF</sequence>
<evidence type="ECO:0000313" key="1">
    <source>
        <dbReference type="EMBL" id="THG42645.1"/>
    </source>
</evidence>
<reference evidence="1" key="1">
    <citation type="submission" date="2019-04" db="EMBL/GenBank/DDBJ databases">
        <title>Microbes associate with the intestines of laboratory mice.</title>
        <authorList>
            <person name="Navarre W."/>
            <person name="Wong E."/>
            <person name="Huang K.C."/>
            <person name="Tropini C."/>
            <person name="Ng K."/>
            <person name="Yu B."/>
        </authorList>
    </citation>
    <scope>NUCLEOTIDE SEQUENCE</scope>
    <source>
        <strain evidence="1">NM86_A22</strain>
    </source>
</reference>